<evidence type="ECO:0000256" key="1">
    <source>
        <dbReference type="ARBA" id="ARBA00004861"/>
    </source>
</evidence>
<dbReference type="GO" id="GO:0004590">
    <property type="term" value="F:orotidine-5'-phosphate decarboxylase activity"/>
    <property type="evidence" value="ECO:0007669"/>
    <property type="project" value="UniProtKB-EC"/>
</dbReference>
<evidence type="ECO:0000313" key="9">
    <source>
        <dbReference type="EMBL" id="UTI67077.1"/>
    </source>
</evidence>
<dbReference type="EMBL" id="CP098502">
    <property type="protein sequence ID" value="UTI67077.1"/>
    <property type="molecule type" value="Genomic_DNA"/>
</dbReference>
<comment type="catalytic activity">
    <reaction evidence="6">
        <text>orotidine 5'-phosphate + H(+) = UMP + CO2</text>
        <dbReference type="Rhea" id="RHEA:11596"/>
        <dbReference type="ChEBI" id="CHEBI:15378"/>
        <dbReference type="ChEBI" id="CHEBI:16526"/>
        <dbReference type="ChEBI" id="CHEBI:57538"/>
        <dbReference type="ChEBI" id="CHEBI:57865"/>
        <dbReference type="EC" id="4.1.1.23"/>
    </reaction>
</comment>
<evidence type="ECO:0000256" key="6">
    <source>
        <dbReference type="ARBA" id="ARBA00049157"/>
    </source>
</evidence>
<feature type="domain" description="Orotidine 5'-phosphate decarboxylase" evidence="8">
    <location>
        <begin position="1"/>
        <end position="277"/>
    </location>
</feature>
<accession>A0ABY5E2P0</accession>
<evidence type="ECO:0000256" key="4">
    <source>
        <dbReference type="ARBA" id="ARBA00022975"/>
    </source>
</evidence>
<dbReference type="EC" id="4.1.1.23" evidence="7"/>
<comment type="similarity">
    <text evidence="2">Belongs to the OMP decarboxylase family. Type 2 subfamily.</text>
</comment>
<protein>
    <recommendedName>
        <fullName evidence="7">Orotidine-5'-phosphate decarboxylase</fullName>
        <ecNumber evidence="7">4.1.1.23</ecNumber>
    </recommendedName>
</protein>
<keyword evidence="3" id="KW-0210">Decarboxylase</keyword>
<dbReference type="InterPro" id="IPR001754">
    <property type="entry name" value="OMPdeCOase_dom"/>
</dbReference>
<dbReference type="PANTHER" id="PTHR43375">
    <property type="entry name" value="OROTIDINE 5'-PHOSPHATE DECARBOXYLASE"/>
    <property type="match status" value="1"/>
</dbReference>
<proteinExistence type="inferred from homology"/>
<keyword evidence="4" id="KW-0665">Pyrimidine biosynthesis</keyword>
<dbReference type="InterPro" id="IPR011995">
    <property type="entry name" value="OMPdecase_type-2"/>
</dbReference>
<keyword evidence="5 9" id="KW-0456">Lyase</keyword>
<reference evidence="9 10" key="1">
    <citation type="submission" date="2022-06" db="EMBL/GenBank/DDBJ databases">
        <title>Paraconexibacter antarcticus.</title>
        <authorList>
            <person name="Kim C.S."/>
        </authorList>
    </citation>
    <scope>NUCLEOTIDE SEQUENCE [LARGE SCALE GENOMIC DNA]</scope>
    <source>
        <strain evidence="9 10">02-257</strain>
    </source>
</reference>
<dbReference type="InterPro" id="IPR013785">
    <property type="entry name" value="Aldolase_TIM"/>
</dbReference>
<comment type="pathway">
    <text evidence="1">Pyrimidine metabolism; UMP biosynthesis via de novo pathway; UMP from orotate: step 2/2.</text>
</comment>
<keyword evidence="10" id="KW-1185">Reference proteome</keyword>
<evidence type="ECO:0000256" key="5">
    <source>
        <dbReference type="ARBA" id="ARBA00023239"/>
    </source>
</evidence>
<gene>
    <name evidence="9" type="primary">pyrF</name>
    <name evidence="9" type="ORF">NBH00_12390</name>
</gene>
<dbReference type="NCBIfam" id="TIGR02127">
    <property type="entry name" value="pyrF_sub2"/>
    <property type="match status" value="1"/>
</dbReference>
<dbReference type="Pfam" id="PF00215">
    <property type="entry name" value="OMPdecase"/>
    <property type="match status" value="1"/>
</dbReference>
<name>A0ABY5E2P0_9ACTN</name>
<evidence type="ECO:0000256" key="3">
    <source>
        <dbReference type="ARBA" id="ARBA00022793"/>
    </source>
</evidence>
<organism evidence="9 10">
    <name type="scientific">Paraconexibacter antarcticus</name>
    <dbReference type="NCBI Taxonomy" id="2949664"/>
    <lineage>
        <taxon>Bacteria</taxon>
        <taxon>Bacillati</taxon>
        <taxon>Actinomycetota</taxon>
        <taxon>Thermoleophilia</taxon>
        <taxon>Solirubrobacterales</taxon>
        <taxon>Paraconexibacteraceae</taxon>
        <taxon>Paraconexibacter</taxon>
    </lineage>
</organism>
<sequence>MVLGLDPDPARLWPGAGDAAAGAGHTRTPAGAAAAAVEAHCRAVLDAVADVVVAVKPQLACFERLGAPGRAALGRVTEHAQAAGLLVLADAKRGDIDVSALAYAQSLLGTTATPFGEVAGLGADAMTASPYMGTDTIAPLLRTARAVGAGVIVLVRTSNPGAADFEDLELASGGTVWEEVARRVDALGEPGPESGLSDVGAVVGATAPQHVARLRAIMPSTPFLLPGVGAQGGRVEDLAPAFAPGPAGGLITASRSIVRAHEADGASADPAAAARAEAERLRAVAWGLA</sequence>
<dbReference type="InterPro" id="IPR011060">
    <property type="entry name" value="RibuloseP-bd_barrel"/>
</dbReference>
<evidence type="ECO:0000256" key="2">
    <source>
        <dbReference type="ARBA" id="ARBA00008847"/>
    </source>
</evidence>
<evidence type="ECO:0000313" key="10">
    <source>
        <dbReference type="Proteomes" id="UP001056035"/>
    </source>
</evidence>
<dbReference type="CDD" id="cd04725">
    <property type="entry name" value="OMP_decarboxylase_like"/>
    <property type="match status" value="1"/>
</dbReference>
<dbReference type="Proteomes" id="UP001056035">
    <property type="component" value="Chromosome"/>
</dbReference>
<dbReference type="SMART" id="SM00934">
    <property type="entry name" value="OMPdecase"/>
    <property type="match status" value="1"/>
</dbReference>
<evidence type="ECO:0000256" key="7">
    <source>
        <dbReference type="NCBIfam" id="TIGR02127"/>
    </source>
</evidence>
<dbReference type="PANTHER" id="PTHR43375:SF1">
    <property type="entry name" value="OROTIDINE 5'-PHOSPHATE DECARBOXYLASE"/>
    <property type="match status" value="1"/>
</dbReference>
<evidence type="ECO:0000259" key="8">
    <source>
        <dbReference type="SMART" id="SM00934"/>
    </source>
</evidence>
<dbReference type="SUPFAM" id="SSF51366">
    <property type="entry name" value="Ribulose-phoshate binding barrel"/>
    <property type="match status" value="1"/>
</dbReference>
<dbReference type="Gene3D" id="3.20.20.70">
    <property type="entry name" value="Aldolase class I"/>
    <property type="match status" value="1"/>
</dbReference>